<sequence length="210" mass="23860">MSSSYDTDSDLDSLPPNPNRTARHLDPKCKTLLIMSYGHRRGPLVITPPPSLTIDLRKLPNPPKNIRDNHTGDSGALRDWLVKDEEFQAKLEDTYAKIQDILKEKRVDEIVKVDETEEEGKQANAEEDEEEGDQDSHIDDSDDGESEQDDENEGRIVSIGIRCELGRHLSVAFAEELGKKKFDGWEMVVQHRDLGLTWKDSARRKNRGPD</sequence>
<feature type="compositionally biased region" description="Acidic residues" evidence="1">
    <location>
        <begin position="140"/>
        <end position="152"/>
    </location>
</feature>
<protein>
    <recommendedName>
        <fullName evidence="2">RapZ C-terminal domain-containing protein</fullName>
    </recommendedName>
</protein>
<dbReference type="InterPro" id="IPR053931">
    <property type="entry name" value="RapZ_C"/>
</dbReference>
<dbReference type="Proteomes" id="UP000308652">
    <property type="component" value="Unassembled WGS sequence"/>
</dbReference>
<evidence type="ECO:0000313" key="3">
    <source>
        <dbReference type="EMBL" id="TFK37383.1"/>
    </source>
</evidence>
<dbReference type="AlphaFoldDB" id="A0A5C3LY88"/>
<dbReference type="EMBL" id="ML213608">
    <property type="protein sequence ID" value="TFK37383.1"/>
    <property type="molecule type" value="Genomic_DNA"/>
</dbReference>
<evidence type="ECO:0000259" key="2">
    <source>
        <dbReference type="Pfam" id="PF22740"/>
    </source>
</evidence>
<organism evidence="3 4">
    <name type="scientific">Crucibulum laeve</name>
    <dbReference type="NCBI Taxonomy" id="68775"/>
    <lineage>
        <taxon>Eukaryota</taxon>
        <taxon>Fungi</taxon>
        <taxon>Dikarya</taxon>
        <taxon>Basidiomycota</taxon>
        <taxon>Agaricomycotina</taxon>
        <taxon>Agaricomycetes</taxon>
        <taxon>Agaricomycetidae</taxon>
        <taxon>Agaricales</taxon>
        <taxon>Agaricineae</taxon>
        <taxon>Nidulariaceae</taxon>
        <taxon>Crucibulum</taxon>
    </lineage>
</organism>
<proteinExistence type="predicted"/>
<dbReference type="Pfam" id="PF22740">
    <property type="entry name" value="PapZ_C"/>
    <property type="match status" value="1"/>
</dbReference>
<feature type="domain" description="RapZ C-terminal" evidence="2">
    <location>
        <begin position="32"/>
        <end position="104"/>
    </location>
</feature>
<feature type="region of interest" description="Disordered" evidence="1">
    <location>
        <begin position="1"/>
        <end position="25"/>
    </location>
</feature>
<feature type="region of interest" description="Disordered" evidence="1">
    <location>
        <begin position="113"/>
        <end position="156"/>
    </location>
</feature>
<dbReference type="OrthoDB" id="10267139at2759"/>
<keyword evidence="4" id="KW-1185">Reference proteome</keyword>
<accession>A0A5C3LY88</accession>
<name>A0A5C3LY88_9AGAR</name>
<reference evidence="3 4" key="1">
    <citation type="journal article" date="2019" name="Nat. Ecol. Evol.">
        <title>Megaphylogeny resolves global patterns of mushroom evolution.</title>
        <authorList>
            <person name="Varga T."/>
            <person name="Krizsan K."/>
            <person name="Foldi C."/>
            <person name="Dima B."/>
            <person name="Sanchez-Garcia M."/>
            <person name="Sanchez-Ramirez S."/>
            <person name="Szollosi G.J."/>
            <person name="Szarkandi J.G."/>
            <person name="Papp V."/>
            <person name="Albert L."/>
            <person name="Andreopoulos W."/>
            <person name="Angelini C."/>
            <person name="Antonin V."/>
            <person name="Barry K.W."/>
            <person name="Bougher N.L."/>
            <person name="Buchanan P."/>
            <person name="Buyck B."/>
            <person name="Bense V."/>
            <person name="Catcheside P."/>
            <person name="Chovatia M."/>
            <person name="Cooper J."/>
            <person name="Damon W."/>
            <person name="Desjardin D."/>
            <person name="Finy P."/>
            <person name="Geml J."/>
            <person name="Haridas S."/>
            <person name="Hughes K."/>
            <person name="Justo A."/>
            <person name="Karasinski D."/>
            <person name="Kautmanova I."/>
            <person name="Kiss B."/>
            <person name="Kocsube S."/>
            <person name="Kotiranta H."/>
            <person name="LaButti K.M."/>
            <person name="Lechner B.E."/>
            <person name="Liimatainen K."/>
            <person name="Lipzen A."/>
            <person name="Lukacs Z."/>
            <person name="Mihaltcheva S."/>
            <person name="Morgado L.N."/>
            <person name="Niskanen T."/>
            <person name="Noordeloos M.E."/>
            <person name="Ohm R.A."/>
            <person name="Ortiz-Santana B."/>
            <person name="Ovrebo C."/>
            <person name="Racz N."/>
            <person name="Riley R."/>
            <person name="Savchenko A."/>
            <person name="Shiryaev A."/>
            <person name="Soop K."/>
            <person name="Spirin V."/>
            <person name="Szebenyi C."/>
            <person name="Tomsovsky M."/>
            <person name="Tulloss R.E."/>
            <person name="Uehling J."/>
            <person name="Grigoriev I.V."/>
            <person name="Vagvolgyi C."/>
            <person name="Papp T."/>
            <person name="Martin F.M."/>
            <person name="Miettinen O."/>
            <person name="Hibbett D.S."/>
            <person name="Nagy L.G."/>
        </authorList>
    </citation>
    <scope>NUCLEOTIDE SEQUENCE [LARGE SCALE GENOMIC DNA]</scope>
    <source>
        <strain evidence="3 4">CBS 166.37</strain>
    </source>
</reference>
<evidence type="ECO:0000313" key="4">
    <source>
        <dbReference type="Proteomes" id="UP000308652"/>
    </source>
</evidence>
<evidence type="ECO:0000256" key="1">
    <source>
        <dbReference type="SAM" id="MobiDB-lite"/>
    </source>
</evidence>
<gene>
    <name evidence="3" type="ORF">BDQ12DRAFT_685260</name>
</gene>
<dbReference type="STRING" id="68775.A0A5C3LY88"/>